<dbReference type="Proteomes" id="UP001162992">
    <property type="component" value="Chromosome 12"/>
</dbReference>
<evidence type="ECO:0000313" key="1">
    <source>
        <dbReference type="EMBL" id="KAJ7536771.1"/>
    </source>
</evidence>
<organism evidence="1 2">
    <name type="scientific">Diphasiastrum complanatum</name>
    <name type="common">Issler's clubmoss</name>
    <name type="synonym">Lycopodium complanatum</name>
    <dbReference type="NCBI Taxonomy" id="34168"/>
    <lineage>
        <taxon>Eukaryota</taxon>
        <taxon>Viridiplantae</taxon>
        <taxon>Streptophyta</taxon>
        <taxon>Embryophyta</taxon>
        <taxon>Tracheophyta</taxon>
        <taxon>Lycopodiopsida</taxon>
        <taxon>Lycopodiales</taxon>
        <taxon>Lycopodiaceae</taxon>
        <taxon>Lycopodioideae</taxon>
        <taxon>Diphasiastrum</taxon>
    </lineage>
</organism>
<evidence type="ECO:0000313" key="2">
    <source>
        <dbReference type="Proteomes" id="UP001162992"/>
    </source>
</evidence>
<gene>
    <name evidence="1" type="ORF">O6H91_12G081400</name>
</gene>
<name>A0ACC2C435_DIPCM</name>
<dbReference type="EMBL" id="CM055103">
    <property type="protein sequence ID" value="KAJ7536771.1"/>
    <property type="molecule type" value="Genomic_DNA"/>
</dbReference>
<sequence>MSFALSLLIIAVRDPLHLSAENLINHLVEFAHNSEIHSHHGSFQNDSCAAASPRSSPSNVEQYFADAMVEAMYAVSCNRIESASDMPIKSAEEPTYQDARNSVKLCNDLVSIHPSKVMEFSQSGYESDPTKEPQIFITMAADDLWLEEFFEQTTELGTDEPEGKFQSGPNFFEHLEADERFFSLSESLDRNAESNFISPFARQSDEQRGRTCSKDTSLQHTGCPSSLKEAGSLQIEQIQKSGVDLKELAKTQSGFRRRCLDFDATKSRRKSFGHDDDTGHSDKNAISVSQCIPTVSSVQNLPLILSERAAATSDAMNSTRGTASSDVQPGNISTSMTAFISPPSGLGLHLNSLRSSIRMTVFSNGVPGLGGLSSSKTLFSEDPKEGTAIVAPRKVESSGASLQASLAEDVNTKKQDQPHSFRTQHETIGSCHSATLGVKQLLLQDLSLQPEPSVAEGYLECPQGPKQRPGNKRESVTPGDKAAEDCKTCSCKKSKCLKRYCECFAAGRFCGDSCSCQDCHNKLTFKETVDTSRRLIESRNPIAFRPKTVAISSSFLSKQDKTKAKNVRLSRHKCCCNCRKSQCLKKYCACFQAGVGCSEGCRCENCHNDFGRKDASEGLKYSEPICDSKESESSGSLRQGDRTIEKDVSPRSPSFQHELHGTGEVRLRSSGTVQPVDSSLPQRSKPDDGSLQLDTPQCEVPVDGSLDSASLHNTCSAHILTPVDTPNLKNLSPHWEEAADICSLTPLTEHPLRPSSWSLSTLLSEMSPYFSNQNADLSSYQKELGACAEANESAEILASVTHQSPSGSFAIGGKMANAICSGLGVHNTPVTPLLSPSIAANSCSPGSQGSLSSALPSSDDSNIPERENLNLFIHECRDGTGEVRLRSSGTVQPVDSSLPQRSKPDDGSLQLDTPQCDVPVDGSLDSTSLHNTCSAHILTPVGTPNLKNLSPHWEEAADICSLTPLTEYPLRPSFWSMSTLLSEMSPYFSNQNADLSSYQKEFGACAEANESAENLASVTQQSPTGSFAIGGKMANAICSGLGVHNTPATPLLSPSTAANSCAPGSQGPLPSSDDCNIPDFLEDLDKAQFPPRKSTISPKKKRVTTPHLKAVPTAEIGKIIASTPGPSPVIRKRKRFILQALPPFPSPNSKSIT</sequence>
<reference evidence="2" key="1">
    <citation type="journal article" date="2024" name="Proc. Natl. Acad. Sci. U.S.A.">
        <title>Extraordinary preservation of gene collinearity over three hundred million years revealed in homosporous lycophytes.</title>
        <authorList>
            <person name="Li C."/>
            <person name="Wickell D."/>
            <person name="Kuo L.Y."/>
            <person name="Chen X."/>
            <person name="Nie B."/>
            <person name="Liao X."/>
            <person name="Peng D."/>
            <person name="Ji J."/>
            <person name="Jenkins J."/>
            <person name="Williams M."/>
            <person name="Shu S."/>
            <person name="Plott C."/>
            <person name="Barry K."/>
            <person name="Rajasekar S."/>
            <person name="Grimwood J."/>
            <person name="Han X."/>
            <person name="Sun S."/>
            <person name="Hou Z."/>
            <person name="He W."/>
            <person name="Dai G."/>
            <person name="Sun C."/>
            <person name="Schmutz J."/>
            <person name="Leebens-Mack J.H."/>
            <person name="Li F.W."/>
            <person name="Wang L."/>
        </authorList>
    </citation>
    <scope>NUCLEOTIDE SEQUENCE [LARGE SCALE GENOMIC DNA]</scope>
    <source>
        <strain evidence="2">cv. PW_Plant_1</strain>
    </source>
</reference>
<accession>A0ACC2C435</accession>
<keyword evidence="2" id="KW-1185">Reference proteome</keyword>
<proteinExistence type="predicted"/>
<comment type="caution">
    <text evidence="1">The sequence shown here is derived from an EMBL/GenBank/DDBJ whole genome shotgun (WGS) entry which is preliminary data.</text>
</comment>
<protein>
    <submittedName>
        <fullName evidence="1">Uncharacterized protein</fullName>
    </submittedName>
</protein>